<accession>A0A1C3RLW0</accession>
<comment type="similarity">
    <text evidence="1">Belongs to the TrbE/VirB4 family.</text>
</comment>
<feature type="domain" description="CagE TrbE VirB component of type IV transporter system central" evidence="5">
    <location>
        <begin position="209"/>
        <end position="374"/>
    </location>
</feature>
<dbReference type="OrthoDB" id="9816422at2"/>
<dbReference type="SUPFAM" id="SSF52540">
    <property type="entry name" value="P-loop containing nucleoside triphosphate hydrolases"/>
    <property type="match status" value="1"/>
</dbReference>
<dbReference type="InterPro" id="IPR027417">
    <property type="entry name" value="P-loop_NTPase"/>
</dbReference>
<evidence type="ECO:0000313" key="6">
    <source>
        <dbReference type="EMBL" id="SCA58139.1"/>
    </source>
</evidence>
<dbReference type="Gene3D" id="3.40.50.300">
    <property type="entry name" value="P-loop containing nucleotide triphosphate hydrolases"/>
    <property type="match status" value="1"/>
</dbReference>
<gene>
    <name evidence="6" type="ORF">MTBPR1_80193</name>
</gene>
<keyword evidence="4" id="KW-1133">Transmembrane helix</keyword>
<keyword evidence="4" id="KW-0472">Membrane</keyword>
<sequence>MELSHLIDFAAVFVVVWALVTIMVKAQRKKYYFELDESELSELLNLDRTEGDDDSICVDRDGTCTKVVELMGQDFAALSPEDRYRKLYSREAWVQSLAELGVDFKIVSHKTENKPIPLNRQARRHLARADETWESQFERTYDLRHFISFTVKTIEDYKLLNDAVEETISHLSDYKPRLLAKVSETENELLSHLSDLANPLWPSPVGNAKTDIGKHITGSRFKVRPDGVMEFIRGPEKIYGASIGFWRWNNDQDDEMFSSVLAQDVPMTIVHLVETKNSADSRSEVNNRDLTLEMDDSVENQMVTAKDWTTPGNDEEHNVCYHHVSILVYAEDEETLSKRIRQATSPLSRYGVRPAVDGPVSAAAFLSLFPGTAHRFRNQFMFSHNIAAMSALEGKSQGLERSMFGYGPVQRFKPVDGSGTVNFQFCNSEDPKAVGHTTLIGKTGGGKTTILTFLIKGLLRFRRVRILAFDRRKGMYVFTKFAGGTYLSLESKQGFNPLQQELTAANRQNIRHWLRMLAGGLSDPETDQVLGRIMRALPNIPREHRSLKTLWDTHLKGTEYGRRIHKFVHDPDFDWIFNAEECLLQSMLRKNRLVVIDTLEFLDNEEIAPPFLLYALSAVEEINSADGVPFAFVCDETAGAAKNKEFLKRLFEIIFEWRKIGGIGVFAFQTDETIRELKLEGTIKDQMATLLFWRNRKFNEESAARWGMEVPEYQFLTYETGKAAGDYALLYKQDEVSASIQADLSILGRDRFMFNSDVNAANALIALENDPKVKDPKQAYLELEGNYDDFVQAA</sequence>
<proteinExistence type="inferred from homology"/>
<feature type="transmembrane region" description="Helical" evidence="4">
    <location>
        <begin position="6"/>
        <end position="24"/>
    </location>
</feature>
<protein>
    <recommendedName>
        <fullName evidence="5">CagE TrbE VirB component of type IV transporter system central domain-containing protein</fullName>
    </recommendedName>
</protein>
<evidence type="ECO:0000313" key="7">
    <source>
        <dbReference type="Proteomes" id="UP000231658"/>
    </source>
</evidence>
<dbReference type="AlphaFoldDB" id="A0A1C3RLW0"/>
<dbReference type="STRING" id="1867952.MTBPR1_80193"/>
<dbReference type="RefSeq" id="WP_069190131.1">
    <property type="nucleotide sequence ID" value="NZ_FLYE01000047.1"/>
</dbReference>
<keyword evidence="3" id="KW-0067">ATP-binding</keyword>
<reference evidence="6 7" key="1">
    <citation type="submission" date="2016-07" db="EMBL/GenBank/DDBJ databases">
        <authorList>
            <person name="Lefevre C.T."/>
        </authorList>
    </citation>
    <scope>NUCLEOTIDE SEQUENCE [LARGE SCALE GENOMIC DNA]</scope>
    <source>
        <strain evidence="6">PR1</strain>
    </source>
</reference>
<evidence type="ECO:0000259" key="5">
    <source>
        <dbReference type="Pfam" id="PF03135"/>
    </source>
</evidence>
<dbReference type="PANTHER" id="PTHR30121">
    <property type="entry name" value="UNCHARACTERIZED PROTEIN YJGR-RELATED"/>
    <property type="match status" value="1"/>
</dbReference>
<name>A0A1C3RLW0_9PROT</name>
<dbReference type="PANTHER" id="PTHR30121:SF12">
    <property type="entry name" value="TYPE IV SECRETION SYSTEM PROTEIN CAGE"/>
    <property type="match status" value="1"/>
</dbReference>
<evidence type="ECO:0000256" key="4">
    <source>
        <dbReference type="SAM" id="Phobius"/>
    </source>
</evidence>
<keyword evidence="4" id="KW-0812">Transmembrane</keyword>
<dbReference type="InterPro" id="IPR051162">
    <property type="entry name" value="T4SS_component"/>
</dbReference>
<keyword evidence="7" id="KW-1185">Reference proteome</keyword>
<evidence type="ECO:0000256" key="2">
    <source>
        <dbReference type="ARBA" id="ARBA00022741"/>
    </source>
</evidence>
<evidence type="ECO:0000256" key="3">
    <source>
        <dbReference type="ARBA" id="ARBA00022840"/>
    </source>
</evidence>
<organism evidence="6 7">
    <name type="scientific">Candidatus Terasakiella magnetica</name>
    <dbReference type="NCBI Taxonomy" id="1867952"/>
    <lineage>
        <taxon>Bacteria</taxon>
        <taxon>Pseudomonadati</taxon>
        <taxon>Pseudomonadota</taxon>
        <taxon>Alphaproteobacteria</taxon>
        <taxon>Rhodospirillales</taxon>
        <taxon>Terasakiellaceae</taxon>
        <taxon>Terasakiella</taxon>
    </lineage>
</organism>
<dbReference type="Proteomes" id="UP000231658">
    <property type="component" value="Unassembled WGS sequence"/>
</dbReference>
<dbReference type="InterPro" id="IPR018145">
    <property type="entry name" value="CagE_TrbE_VirB_cntrl_dom"/>
</dbReference>
<dbReference type="EMBL" id="FLYE01000047">
    <property type="protein sequence ID" value="SCA58139.1"/>
    <property type="molecule type" value="Genomic_DNA"/>
</dbReference>
<evidence type="ECO:0000256" key="1">
    <source>
        <dbReference type="ARBA" id="ARBA00006512"/>
    </source>
</evidence>
<dbReference type="GO" id="GO:0005524">
    <property type="term" value="F:ATP binding"/>
    <property type="evidence" value="ECO:0007669"/>
    <property type="project" value="UniProtKB-KW"/>
</dbReference>
<keyword evidence="2" id="KW-0547">Nucleotide-binding</keyword>
<dbReference type="Pfam" id="PF03135">
    <property type="entry name" value="CagE_TrbE_VirB"/>
    <property type="match status" value="1"/>
</dbReference>